<evidence type="ECO:0000256" key="9">
    <source>
        <dbReference type="ARBA" id="ARBA00022729"/>
    </source>
</evidence>
<keyword evidence="10" id="KW-0408">Iron</keyword>
<evidence type="ECO:0000256" key="4">
    <source>
        <dbReference type="ARBA" id="ARBA00022475"/>
    </source>
</evidence>
<evidence type="ECO:0000256" key="11">
    <source>
        <dbReference type="ARBA" id="ARBA00023136"/>
    </source>
</evidence>
<keyword evidence="13" id="KW-0325">Glycoprotein</keyword>
<feature type="signal peptide" evidence="17">
    <location>
        <begin position="1"/>
        <end position="18"/>
    </location>
</feature>
<evidence type="ECO:0000259" key="18">
    <source>
        <dbReference type="PROSITE" id="PS52012"/>
    </source>
</evidence>
<keyword evidence="20" id="KW-1185">Reference proteome</keyword>
<dbReference type="InterPro" id="IPR008427">
    <property type="entry name" value="Extracellular_membr_CFEM_dom"/>
</dbReference>
<dbReference type="STRING" id="42251.A0A2T6ZRB7"/>
<dbReference type="GO" id="GO:0005576">
    <property type="term" value="C:extracellular region"/>
    <property type="evidence" value="ECO:0007669"/>
    <property type="project" value="UniProtKB-SubCell"/>
</dbReference>
<comment type="caution">
    <text evidence="15">Lacks conserved residue(s) required for the propagation of feature annotation.</text>
</comment>
<evidence type="ECO:0000256" key="16">
    <source>
        <dbReference type="SAM" id="MobiDB-lite"/>
    </source>
</evidence>
<dbReference type="GO" id="GO:0098552">
    <property type="term" value="C:side of membrane"/>
    <property type="evidence" value="ECO:0007669"/>
    <property type="project" value="UniProtKB-KW"/>
</dbReference>
<evidence type="ECO:0000256" key="17">
    <source>
        <dbReference type="SAM" id="SignalP"/>
    </source>
</evidence>
<keyword evidence="14" id="KW-0449">Lipoprotein</keyword>
<reference evidence="19 20" key="1">
    <citation type="submission" date="2017-04" db="EMBL/GenBank/DDBJ databases">
        <title>Draft genome sequence of Tuber borchii Vittad., a whitish edible truffle.</title>
        <authorList>
            <consortium name="DOE Joint Genome Institute"/>
            <person name="Murat C."/>
            <person name="Kuo A."/>
            <person name="Barry K.W."/>
            <person name="Clum A."/>
            <person name="Dockter R.B."/>
            <person name="Fauchery L."/>
            <person name="Iotti M."/>
            <person name="Kohler A."/>
            <person name="Labutti K."/>
            <person name="Lindquist E.A."/>
            <person name="Lipzen A."/>
            <person name="Ohm R.A."/>
            <person name="Wang M."/>
            <person name="Grigoriev I.V."/>
            <person name="Zambonelli A."/>
            <person name="Martin F.M."/>
        </authorList>
    </citation>
    <scope>NUCLEOTIDE SEQUENCE [LARGE SCALE GENOMIC DNA]</scope>
    <source>
        <strain evidence="19 20">Tbo3840</strain>
    </source>
</reference>
<comment type="similarity">
    <text evidence="3">Belongs to the RBT5 family.</text>
</comment>
<keyword evidence="9 17" id="KW-0732">Signal</keyword>
<evidence type="ECO:0000313" key="20">
    <source>
        <dbReference type="Proteomes" id="UP000244722"/>
    </source>
</evidence>
<evidence type="ECO:0000256" key="7">
    <source>
        <dbReference type="ARBA" id="ARBA00022622"/>
    </source>
</evidence>
<protein>
    <submittedName>
        <fullName evidence="19">CFEM domain-domain-containing protein</fullName>
    </submittedName>
</protein>
<name>A0A2T6ZRB7_TUBBO</name>
<keyword evidence="12 15" id="KW-1015">Disulfide bond</keyword>
<proteinExistence type="inferred from homology"/>
<dbReference type="InterPro" id="IPR051735">
    <property type="entry name" value="CFEM_domain"/>
</dbReference>
<sequence>MKTSIIAAIIGAAALVAAQTTTPDLSALPSCALPCATSAMTNVDGCNAGEFACICKNAKFISTVTTCLQAACTDPKDLQKAIGVAQSICGSDLPSGAVSSLTSYPTGNATAGSGSSGNSTTKTGGSSTSTGSDSGASSTGASSNSAAGLVPAGFAVAAIFAGLLTL</sequence>
<feature type="disulfide bond" evidence="15">
    <location>
        <begin position="46"/>
        <end position="53"/>
    </location>
</feature>
<evidence type="ECO:0000256" key="15">
    <source>
        <dbReference type="PROSITE-ProRule" id="PRU01356"/>
    </source>
</evidence>
<evidence type="ECO:0000256" key="3">
    <source>
        <dbReference type="ARBA" id="ARBA00010031"/>
    </source>
</evidence>
<dbReference type="PANTHER" id="PTHR37928">
    <property type="entry name" value="CFEM DOMAIN PROTEIN (AFU_ORTHOLOGUE AFUA_6G14090)"/>
    <property type="match status" value="1"/>
</dbReference>
<dbReference type="GO" id="GO:0005886">
    <property type="term" value="C:plasma membrane"/>
    <property type="evidence" value="ECO:0007669"/>
    <property type="project" value="UniProtKB-SubCell"/>
</dbReference>
<comment type="caution">
    <text evidence="19">The sequence shown here is derived from an EMBL/GenBank/DDBJ whole genome shotgun (WGS) entry which is preliminary data.</text>
</comment>
<evidence type="ECO:0000256" key="2">
    <source>
        <dbReference type="ARBA" id="ARBA00004613"/>
    </source>
</evidence>
<evidence type="ECO:0000256" key="6">
    <source>
        <dbReference type="ARBA" id="ARBA00022617"/>
    </source>
</evidence>
<evidence type="ECO:0000256" key="1">
    <source>
        <dbReference type="ARBA" id="ARBA00004609"/>
    </source>
</evidence>
<dbReference type="EMBL" id="NESQ01000130">
    <property type="protein sequence ID" value="PUU78040.1"/>
    <property type="molecule type" value="Genomic_DNA"/>
</dbReference>
<keyword evidence="8" id="KW-0479">Metal-binding</keyword>
<keyword evidence="6" id="KW-0349">Heme</keyword>
<keyword evidence="5" id="KW-0964">Secreted</keyword>
<evidence type="ECO:0000256" key="10">
    <source>
        <dbReference type="ARBA" id="ARBA00023004"/>
    </source>
</evidence>
<evidence type="ECO:0000256" key="13">
    <source>
        <dbReference type="ARBA" id="ARBA00023180"/>
    </source>
</evidence>
<comment type="subcellular location">
    <subcellularLocation>
        <location evidence="1">Cell membrane</location>
        <topology evidence="1">Lipid-anchor</topology>
        <topology evidence="1">GPI-anchor</topology>
    </subcellularLocation>
    <subcellularLocation>
        <location evidence="2">Secreted</location>
    </subcellularLocation>
</comment>
<feature type="chain" id="PRO_5015736141" evidence="17">
    <location>
        <begin position="19"/>
        <end position="166"/>
    </location>
</feature>
<dbReference type="PROSITE" id="PS52012">
    <property type="entry name" value="CFEM"/>
    <property type="match status" value="1"/>
</dbReference>
<feature type="domain" description="CFEM" evidence="18">
    <location>
        <begin position="1"/>
        <end position="116"/>
    </location>
</feature>
<accession>A0A2T6ZRB7</accession>
<keyword evidence="7" id="KW-0336">GPI-anchor</keyword>
<evidence type="ECO:0000256" key="14">
    <source>
        <dbReference type="ARBA" id="ARBA00023288"/>
    </source>
</evidence>
<dbReference type="GO" id="GO:0046872">
    <property type="term" value="F:metal ion binding"/>
    <property type="evidence" value="ECO:0007669"/>
    <property type="project" value="UniProtKB-KW"/>
</dbReference>
<dbReference type="OrthoDB" id="3065412at2759"/>
<organism evidence="19 20">
    <name type="scientific">Tuber borchii</name>
    <name type="common">White truffle</name>
    <dbReference type="NCBI Taxonomy" id="42251"/>
    <lineage>
        <taxon>Eukaryota</taxon>
        <taxon>Fungi</taxon>
        <taxon>Dikarya</taxon>
        <taxon>Ascomycota</taxon>
        <taxon>Pezizomycotina</taxon>
        <taxon>Pezizomycetes</taxon>
        <taxon>Pezizales</taxon>
        <taxon>Tuberaceae</taxon>
        <taxon>Tuber</taxon>
    </lineage>
</organism>
<dbReference type="Proteomes" id="UP000244722">
    <property type="component" value="Unassembled WGS sequence"/>
</dbReference>
<dbReference type="SMART" id="SM00747">
    <property type="entry name" value="CFEM"/>
    <property type="match status" value="1"/>
</dbReference>
<keyword evidence="4" id="KW-1003">Cell membrane</keyword>
<dbReference type="PANTHER" id="PTHR37928:SF2">
    <property type="entry name" value="GPI ANCHORED CFEM DOMAIN PROTEIN (AFU_ORTHOLOGUE AFUA_6G10580)"/>
    <property type="match status" value="1"/>
</dbReference>
<gene>
    <name evidence="19" type="ORF">B9Z19DRAFT_1084862</name>
</gene>
<keyword evidence="11" id="KW-0472">Membrane</keyword>
<feature type="region of interest" description="Disordered" evidence="16">
    <location>
        <begin position="108"/>
        <end position="137"/>
    </location>
</feature>
<evidence type="ECO:0000256" key="5">
    <source>
        <dbReference type="ARBA" id="ARBA00022525"/>
    </source>
</evidence>
<dbReference type="AlphaFoldDB" id="A0A2T6ZRB7"/>
<evidence type="ECO:0000313" key="19">
    <source>
        <dbReference type="EMBL" id="PUU78040.1"/>
    </source>
</evidence>
<evidence type="ECO:0000256" key="8">
    <source>
        <dbReference type="ARBA" id="ARBA00022723"/>
    </source>
</evidence>
<evidence type="ECO:0000256" key="12">
    <source>
        <dbReference type="ARBA" id="ARBA00023157"/>
    </source>
</evidence>
<dbReference type="Pfam" id="PF05730">
    <property type="entry name" value="CFEM"/>
    <property type="match status" value="1"/>
</dbReference>